<keyword evidence="2 5" id="KW-0812">Transmembrane</keyword>
<dbReference type="EMBL" id="JAWDID010000009">
    <property type="protein sequence ID" value="MDU0339947.1"/>
    <property type="molecule type" value="Genomic_DNA"/>
</dbReference>
<accession>A0ABU3S5A5</accession>
<gene>
    <name evidence="6" type="ORF">RKE40_08645</name>
</gene>
<keyword evidence="7" id="KW-1185">Reference proteome</keyword>
<evidence type="ECO:0000313" key="7">
    <source>
        <dbReference type="Proteomes" id="UP001254257"/>
    </source>
</evidence>
<evidence type="ECO:0000256" key="1">
    <source>
        <dbReference type="ARBA" id="ARBA00004141"/>
    </source>
</evidence>
<reference evidence="6 7" key="1">
    <citation type="submission" date="2023-09" db="EMBL/GenBank/DDBJ databases">
        <title>Whole genome shotgun sequencing (WGS) of Bosea sp. ZW T0_25, isolated from stored onions (Allium cepa).</title>
        <authorList>
            <person name="Stoll D.A."/>
            <person name="Huch M."/>
        </authorList>
    </citation>
    <scope>NUCLEOTIDE SEQUENCE [LARGE SCALE GENOMIC DNA]</scope>
    <source>
        <strain evidence="6 7">ZW T0_25</strain>
    </source>
</reference>
<proteinExistence type="predicted"/>
<name>A0ABU3S5A5_9HYPH</name>
<sequence length="86" mass="9357">MQPALIETLGFAAATLTTLCWLPQAVQTIRTRDTRAISLWTQAMFASGIVLWLVYGMLIASWPLIGANAVSLCLVSVILAMKLRHG</sequence>
<feature type="transmembrane region" description="Helical" evidence="5">
    <location>
        <begin position="36"/>
        <end position="55"/>
    </location>
</feature>
<comment type="caution">
    <text evidence="6">The sequence shown here is derived from an EMBL/GenBank/DDBJ whole genome shotgun (WGS) entry which is preliminary data.</text>
</comment>
<keyword evidence="3 5" id="KW-1133">Transmembrane helix</keyword>
<evidence type="ECO:0000313" key="6">
    <source>
        <dbReference type="EMBL" id="MDU0339947.1"/>
    </source>
</evidence>
<evidence type="ECO:0000256" key="2">
    <source>
        <dbReference type="ARBA" id="ARBA00022692"/>
    </source>
</evidence>
<dbReference type="Gene3D" id="1.20.1280.290">
    <property type="match status" value="1"/>
</dbReference>
<protein>
    <submittedName>
        <fullName evidence="6">SemiSWEET transporter</fullName>
    </submittedName>
</protein>
<comment type="subcellular location">
    <subcellularLocation>
        <location evidence="1">Membrane</location>
        <topology evidence="1">Multi-pass membrane protein</topology>
    </subcellularLocation>
</comment>
<evidence type="ECO:0000256" key="3">
    <source>
        <dbReference type="ARBA" id="ARBA00022989"/>
    </source>
</evidence>
<dbReference type="InterPro" id="IPR006603">
    <property type="entry name" value="PQ-loop_rpt"/>
</dbReference>
<dbReference type="Proteomes" id="UP001254257">
    <property type="component" value="Unassembled WGS sequence"/>
</dbReference>
<feature type="transmembrane region" description="Helical" evidence="5">
    <location>
        <begin position="6"/>
        <end position="24"/>
    </location>
</feature>
<dbReference type="Pfam" id="PF04193">
    <property type="entry name" value="PQ-loop"/>
    <property type="match status" value="1"/>
</dbReference>
<feature type="transmembrane region" description="Helical" evidence="5">
    <location>
        <begin position="61"/>
        <end position="81"/>
    </location>
</feature>
<keyword evidence="4 5" id="KW-0472">Membrane</keyword>
<evidence type="ECO:0000256" key="5">
    <source>
        <dbReference type="SAM" id="Phobius"/>
    </source>
</evidence>
<organism evidence="6 7">
    <name type="scientific">Bosea rubneri</name>
    <dbReference type="NCBI Taxonomy" id="3075434"/>
    <lineage>
        <taxon>Bacteria</taxon>
        <taxon>Pseudomonadati</taxon>
        <taxon>Pseudomonadota</taxon>
        <taxon>Alphaproteobacteria</taxon>
        <taxon>Hyphomicrobiales</taxon>
        <taxon>Boseaceae</taxon>
        <taxon>Bosea</taxon>
    </lineage>
</organism>
<dbReference type="RefSeq" id="WP_316017827.1">
    <property type="nucleotide sequence ID" value="NZ_JAWDID010000009.1"/>
</dbReference>
<dbReference type="NCBIfam" id="NF037968">
    <property type="entry name" value="SemiSWEET_2"/>
    <property type="match status" value="1"/>
</dbReference>
<evidence type="ECO:0000256" key="4">
    <source>
        <dbReference type="ARBA" id="ARBA00023136"/>
    </source>
</evidence>
<dbReference type="InterPro" id="IPR047662">
    <property type="entry name" value="SemiSWEET"/>
</dbReference>